<evidence type="ECO:0000313" key="2">
    <source>
        <dbReference type="EMBL" id="KAG0559114.1"/>
    </source>
</evidence>
<dbReference type="PANTHER" id="PTHR44329">
    <property type="entry name" value="SERINE/THREONINE-PROTEIN KINASE TNNI3K-RELATED"/>
    <property type="match status" value="1"/>
</dbReference>
<dbReference type="InterPro" id="IPR051681">
    <property type="entry name" value="Ser/Thr_Kinases-Pseudokinases"/>
</dbReference>
<accession>A0A8T0GLI1</accession>
<protein>
    <recommendedName>
        <fullName evidence="1">Protein kinase domain-containing protein</fullName>
    </recommendedName>
</protein>
<dbReference type="SMART" id="SM00220">
    <property type="entry name" value="S_TKc"/>
    <property type="match status" value="1"/>
</dbReference>
<comment type="caution">
    <text evidence="2">The sequence shown here is derived from an EMBL/GenBank/DDBJ whole genome shotgun (WGS) entry which is preliminary data.</text>
</comment>
<dbReference type="GO" id="GO:0005524">
    <property type="term" value="F:ATP binding"/>
    <property type="evidence" value="ECO:0007669"/>
    <property type="project" value="InterPro"/>
</dbReference>
<dbReference type="InterPro" id="IPR008271">
    <property type="entry name" value="Ser/Thr_kinase_AS"/>
</dbReference>
<proteinExistence type="predicted"/>
<dbReference type="Pfam" id="PF00069">
    <property type="entry name" value="Pkinase"/>
    <property type="match status" value="1"/>
</dbReference>
<evidence type="ECO:0000313" key="3">
    <source>
        <dbReference type="Proteomes" id="UP000822688"/>
    </source>
</evidence>
<dbReference type="InterPro" id="IPR011009">
    <property type="entry name" value="Kinase-like_dom_sf"/>
</dbReference>
<dbReference type="SUPFAM" id="SSF56112">
    <property type="entry name" value="Protein kinase-like (PK-like)"/>
    <property type="match status" value="1"/>
</dbReference>
<feature type="domain" description="Protein kinase" evidence="1">
    <location>
        <begin position="134"/>
        <end position="432"/>
    </location>
</feature>
<name>A0A8T0GLI1_CERPU</name>
<gene>
    <name evidence="2" type="ORF">KC19_10G079900</name>
</gene>
<keyword evidence="3" id="KW-1185">Reference proteome</keyword>
<organism evidence="2 3">
    <name type="scientific">Ceratodon purpureus</name>
    <name type="common">Fire moss</name>
    <name type="synonym">Dicranum purpureum</name>
    <dbReference type="NCBI Taxonomy" id="3225"/>
    <lineage>
        <taxon>Eukaryota</taxon>
        <taxon>Viridiplantae</taxon>
        <taxon>Streptophyta</taxon>
        <taxon>Embryophyta</taxon>
        <taxon>Bryophyta</taxon>
        <taxon>Bryophytina</taxon>
        <taxon>Bryopsida</taxon>
        <taxon>Dicranidae</taxon>
        <taxon>Pseudoditrichales</taxon>
        <taxon>Ditrichaceae</taxon>
        <taxon>Ceratodon</taxon>
    </lineage>
</organism>
<sequence length="449" mass="51518">MAECSHQLEGLKLLDASCAMGGSDELEYVTASASEAHYATMSPSFLSAQNESLLGTEMTGECSNSMSVEQQIERSKVHWSTLVDQSECSDEDEDCVAEVSNVKEFMELQAHPTWGSFFQTFGYSLKERESMGELVVGEKFAEGGQAELFHAEFKWCNPETNERLMKEGVEYVLKVFKKGTFLKHLKMQLPRGFLQVHAWRMENLKTMNLFPRFECNVYRGTLLKDGRFAFLMQKEYGDLHQLIECNMALKLGKDGGPFSKEEAEFIMYRVALGMDWLHRHNIIHRDLKAANVLVRKFEGYYPRWVCFVADYECSVGVVGTGFYRAPEILRACKERRISQSKEVFSGGGDIYSYGMTCYEVLTGKVPFENHPLKENCSMLIDLIINQNLRPEVPNYVDEWARELLSRCWQSNPISRPAFREILNLLSEHSPTVRDYKELLTSDHDEFRVA</sequence>
<reference evidence="2" key="1">
    <citation type="submission" date="2020-06" db="EMBL/GenBank/DDBJ databases">
        <title>WGS assembly of Ceratodon purpureus strain R40.</title>
        <authorList>
            <person name="Carey S.B."/>
            <person name="Jenkins J."/>
            <person name="Shu S."/>
            <person name="Lovell J.T."/>
            <person name="Sreedasyam A."/>
            <person name="Maumus F."/>
            <person name="Tiley G.P."/>
            <person name="Fernandez-Pozo N."/>
            <person name="Barry K."/>
            <person name="Chen C."/>
            <person name="Wang M."/>
            <person name="Lipzen A."/>
            <person name="Daum C."/>
            <person name="Saski C.A."/>
            <person name="Payton A.C."/>
            <person name="Mcbreen J.C."/>
            <person name="Conrad R.E."/>
            <person name="Kollar L.M."/>
            <person name="Olsson S."/>
            <person name="Huttunen S."/>
            <person name="Landis J.B."/>
            <person name="Wickett N.J."/>
            <person name="Johnson M.G."/>
            <person name="Rensing S.A."/>
            <person name="Grimwood J."/>
            <person name="Schmutz J."/>
            <person name="Mcdaniel S.F."/>
        </authorList>
    </citation>
    <scope>NUCLEOTIDE SEQUENCE</scope>
    <source>
        <strain evidence="2">R40</strain>
    </source>
</reference>
<dbReference type="PROSITE" id="PS50011">
    <property type="entry name" value="PROTEIN_KINASE_DOM"/>
    <property type="match status" value="1"/>
</dbReference>
<dbReference type="Gene3D" id="1.10.510.10">
    <property type="entry name" value="Transferase(Phosphotransferase) domain 1"/>
    <property type="match status" value="1"/>
</dbReference>
<dbReference type="Proteomes" id="UP000822688">
    <property type="component" value="Chromosome 10"/>
</dbReference>
<dbReference type="AlphaFoldDB" id="A0A8T0GLI1"/>
<evidence type="ECO:0000259" key="1">
    <source>
        <dbReference type="PROSITE" id="PS50011"/>
    </source>
</evidence>
<dbReference type="EMBL" id="CM026431">
    <property type="protein sequence ID" value="KAG0559114.1"/>
    <property type="molecule type" value="Genomic_DNA"/>
</dbReference>
<dbReference type="InterPro" id="IPR000719">
    <property type="entry name" value="Prot_kinase_dom"/>
</dbReference>
<dbReference type="PROSITE" id="PS00108">
    <property type="entry name" value="PROTEIN_KINASE_ST"/>
    <property type="match status" value="1"/>
</dbReference>
<dbReference type="GO" id="GO:0004674">
    <property type="term" value="F:protein serine/threonine kinase activity"/>
    <property type="evidence" value="ECO:0007669"/>
    <property type="project" value="TreeGrafter"/>
</dbReference>